<dbReference type="RefSeq" id="WP_135389065.1">
    <property type="nucleotide sequence ID" value="NZ_PGGK01000003.1"/>
</dbReference>
<dbReference type="GO" id="GO:0006424">
    <property type="term" value="P:glutamyl-tRNA aminoacylation"/>
    <property type="evidence" value="ECO:0007669"/>
    <property type="project" value="UniProtKB-UniRule"/>
</dbReference>
<comment type="function">
    <text evidence="10">Catalyzes the attachment of glutamate to tRNA(Glu) in a two-step reaction: glutamate is first activated by ATP to form Glu-AMP and then transferred to the acceptor end of tRNA(Glu).</text>
</comment>
<dbReference type="InterPro" id="IPR049437">
    <property type="entry name" value="tRNA-synt_1c_C2"/>
</dbReference>
<evidence type="ECO:0000313" key="14">
    <source>
        <dbReference type="EMBL" id="TGC10685.1"/>
    </source>
</evidence>
<keyword evidence="5 10" id="KW-0547">Nucleotide-binding</keyword>
<dbReference type="EC" id="6.1.1.17" evidence="10"/>
<proteinExistence type="inferred from homology"/>
<name>A0A4E0PX48_9EURY</name>
<evidence type="ECO:0000259" key="11">
    <source>
        <dbReference type="Pfam" id="PF00749"/>
    </source>
</evidence>
<keyword evidence="3 10" id="KW-0963">Cytoplasm</keyword>
<dbReference type="CDD" id="cd09287">
    <property type="entry name" value="GluRS_non_core"/>
    <property type="match status" value="1"/>
</dbReference>
<dbReference type="FunFam" id="3.40.50.620:FF:000222">
    <property type="entry name" value="Glutamate--tRNA ligase"/>
    <property type="match status" value="1"/>
</dbReference>
<keyword evidence="15" id="KW-1185">Reference proteome</keyword>
<evidence type="ECO:0000256" key="10">
    <source>
        <dbReference type="HAMAP-Rule" id="MF_02076"/>
    </source>
</evidence>
<dbReference type="NCBIfam" id="TIGR00463">
    <property type="entry name" value="gltX_arch"/>
    <property type="match status" value="1"/>
</dbReference>
<dbReference type="InterPro" id="IPR000924">
    <property type="entry name" value="Glu/Gln-tRNA-synth"/>
</dbReference>
<dbReference type="SUPFAM" id="SSF52374">
    <property type="entry name" value="Nucleotidylyl transferase"/>
    <property type="match status" value="1"/>
</dbReference>
<dbReference type="Gene3D" id="2.40.240.100">
    <property type="match status" value="1"/>
</dbReference>
<evidence type="ECO:0000259" key="12">
    <source>
        <dbReference type="Pfam" id="PF03950"/>
    </source>
</evidence>
<dbReference type="AlphaFoldDB" id="A0A4E0PX48"/>
<evidence type="ECO:0000256" key="9">
    <source>
        <dbReference type="ARBA" id="ARBA00048351"/>
    </source>
</evidence>
<dbReference type="InterPro" id="IPR011035">
    <property type="entry name" value="Ribosomal_bL25/Gln-tRNA_synth"/>
</dbReference>
<dbReference type="Proteomes" id="UP000297295">
    <property type="component" value="Unassembled WGS sequence"/>
</dbReference>
<dbReference type="Gene3D" id="2.40.240.10">
    <property type="entry name" value="Ribosomal Protein L25, Chain P"/>
    <property type="match status" value="1"/>
</dbReference>
<feature type="short sequence motif" description="'HIGH' region" evidence="10">
    <location>
        <begin position="110"/>
        <end position="120"/>
    </location>
</feature>
<keyword evidence="7 10" id="KW-0648">Protein biosynthesis</keyword>
<comment type="catalytic activity">
    <reaction evidence="9 10">
        <text>tRNA(Glu) + L-glutamate + ATP = L-glutamyl-tRNA(Glu) + AMP + diphosphate</text>
        <dbReference type="Rhea" id="RHEA:23540"/>
        <dbReference type="Rhea" id="RHEA-COMP:9663"/>
        <dbReference type="Rhea" id="RHEA-COMP:9680"/>
        <dbReference type="ChEBI" id="CHEBI:29985"/>
        <dbReference type="ChEBI" id="CHEBI:30616"/>
        <dbReference type="ChEBI" id="CHEBI:33019"/>
        <dbReference type="ChEBI" id="CHEBI:78442"/>
        <dbReference type="ChEBI" id="CHEBI:78520"/>
        <dbReference type="ChEBI" id="CHEBI:456215"/>
        <dbReference type="EC" id="6.1.1.17"/>
    </reaction>
</comment>
<dbReference type="InterPro" id="IPR020056">
    <property type="entry name" value="Rbsml_bL25/Gln-tRNA_synth_N"/>
</dbReference>
<dbReference type="GO" id="GO:0005524">
    <property type="term" value="F:ATP binding"/>
    <property type="evidence" value="ECO:0007669"/>
    <property type="project" value="UniProtKB-UniRule"/>
</dbReference>
<dbReference type="Gene3D" id="3.40.50.620">
    <property type="entry name" value="HUPs"/>
    <property type="match status" value="1"/>
</dbReference>
<evidence type="ECO:0000256" key="6">
    <source>
        <dbReference type="ARBA" id="ARBA00022840"/>
    </source>
</evidence>
<evidence type="ECO:0000259" key="13">
    <source>
        <dbReference type="Pfam" id="PF20974"/>
    </source>
</evidence>
<dbReference type="PANTHER" id="PTHR43097">
    <property type="entry name" value="GLUTAMINE-TRNA LIGASE"/>
    <property type="match status" value="1"/>
</dbReference>
<dbReference type="SUPFAM" id="SSF50715">
    <property type="entry name" value="Ribosomal protein L25-like"/>
    <property type="match status" value="1"/>
</dbReference>
<comment type="similarity">
    <text evidence="2 10">Belongs to the class-I aminoacyl-tRNA synthetase family. Glutamate--tRNA ligase type 2 subfamily.</text>
</comment>
<comment type="subcellular location">
    <subcellularLocation>
        <location evidence="1 10">Cytoplasm</location>
    </subcellularLocation>
</comment>
<dbReference type="Pfam" id="PF00749">
    <property type="entry name" value="tRNA-synt_1c"/>
    <property type="match status" value="1"/>
</dbReference>
<dbReference type="NCBIfam" id="NF003169">
    <property type="entry name" value="PRK04156.1"/>
    <property type="match status" value="1"/>
</dbReference>
<dbReference type="InterPro" id="IPR014729">
    <property type="entry name" value="Rossmann-like_a/b/a_fold"/>
</dbReference>
<protein>
    <recommendedName>
        <fullName evidence="10">Glutamate--tRNA ligase</fullName>
        <ecNumber evidence="10">6.1.1.17</ecNumber>
    </recommendedName>
    <alternativeName>
        <fullName evidence="10">Glutamyl-tRNA synthetase</fullName>
        <shortName evidence="10">GluRS</shortName>
    </alternativeName>
</protein>
<evidence type="ECO:0000256" key="1">
    <source>
        <dbReference type="ARBA" id="ARBA00004496"/>
    </source>
</evidence>
<dbReference type="PANTHER" id="PTHR43097:SF5">
    <property type="entry name" value="GLUTAMATE--TRNA LIGASE"/>
    <property type="match status" value="1"/>
</dbReference>
<dbReference type="HAMAP" id="MF_02076">
    <property type="entry name" value="Glu_tRNA_synth_type2"/>
    <property type="match status" value="1"/>
</dbReference>
<evidence type="ECO:0000256" key="4">
    <source>
        <dbReference type="ARBA" id="ARBA00022598"/>
    </source>
</evidence>
<dbReference type="GO" id="GO:0005829">
    <property type="term" value="C:cytosol"/>
    <property type="evidence" value="ECO:0007669"/>
    <property type="project" value="TreeGrafter"/>
</dbReference>
<accession>A0A4E0PX48</accession>
<dbReference type="InterPro" id="IPR020058">
    <property type="entry name" value="Glu/Gln-tRNA-synth_Ib_cat-dom"/>
</dbReference>
<comment type="caution">
    <text evidence="14">The sequence shown here is derived from an EMBL/GenBank/DDBJ whole genome shotgun (WGS) entry which is preliminary data.</text>
</comment>
<evidence type="ECO:0000256" key="2">
    <source>
        <dbReference type="ARBA" id="ARBA00008927"/>
    </source>
</evidence>
<evidence type="ECO:0000256" key="8">
    <source>
        <dbReference type="ARBA" id="ARBA00023146"/>
    </source>
</evidence>
<evidence type="ECO:0000256" key="5">
    <source>
        <dbReference type="ARBA" id="ARBA00022741"/>
    </source>
</evidence>
<feature type="domain" description="Glutamyl/glutaminyl-tRNA synthetase class Ib anti-codon binding" evidence="12">
    <location>
        <begin position="415"/>
        <end position="487"/>
    </location>
</feature>
<gene>
    <name evidence="10" type="primary">gltX</name>
    <name evidence="14" type="ORF">CUN85_04205</name>
</gene>
<feature type="domain" description="Glutamyl/glutaminyl-tRNA synthetase class Ib catalytic" evidence="11">
    <location>
        <begin position="103"/>
        <end position="411"/>
    </location>
</feature>
<keyword evidence="8 10" id="KW-0030">Aminoacyl-tRNA synthetase</keyword>
<dbReference type="GO" id="GO:0043604">
    <property type="term" value="P:amide biosynthetic process"/>
    <property type="evidence" value="ECO:0007669"/>
    <property type="project" value="TreeGrafter"/>
</dbReference>
<dbReference type="PRINTS" id="PR00987">
    <property type="entry name" value="TRNASYNTHGLU"/>
</dbReference>
<evidence type="ECO:0000313" key="15">
    <source>
        <dbReference type="Proteomes" id="UP000297295"/>
    </source>
</evidence>
<dbReference type="Pfam" id="PF03950">
    <property type="entry name" value="tRNA-synt_1c_C"/>
    <property type="match status" value="1"/>
</dbReference>
<dbReference type="InterPro" id="IPR004526">
    <property type="entry name" value="Glu-tRNA-synth_arc/euk"/>
</dbReference>
<reference evidence="14 15" key="1">
    <citation type="submission" date="2017-11" db="EMBL/GenBank/DDBJ databases">
        <title>Isolation and Characterization of Methanogenic Archaea from Saline Meromictic Lake at Siberia.</title>
        <authorList>
            <person name="Shen Y."/>
            <person name="Huang H.-H."/>
            <person name="Lai M.-C."/>
            <person name="Chen S.-C."/>
        </authorList>
    </citation>
    <scope>NUCLEOTIDE SEQUENCE [LARGE SCALE GENOMIC DNA]</scope>
    <source>
        <strain evidence="14 15">SY-01</strain>
    </source>
</reference>
<dbReference type="OrthoDB" id="10470at2157"/>
<feature type="domain" description="tRNA synthetases class I (E and Q) anti-codon binding" evidence="13">
    <location>
        <begin position="509"/>
        <end position="556"/>
    </location>
</feature>
<keyword evidence="4 10" id="KW-0436">Ligase</keyword>
<dbReference type="EMBL" id="PGGK01000003">
    <property type="protein sequence ID" value="TGC10685.1"/>
    <property type="molecule type" value="Genomic_DNA"/>
</dbReference>
<sequence>MTLTEDDKKTVEKYALQNAVKYGQPPQIGAVMGRVMGECPHLRSKAKEVTPFILEILTEVAKETPEQWQARLEQIAPELIEELCTKKEPDKGLKELDVEEGQEVVMRFAPNPNGPPTLGSTRGIIVNSEYVKKYGGKFIIRFDDTDPQTKRPMLEAYDWYIDDCKWLGADPDEVVIASDRIPLYYDYANKLIKLGHAYVCFCDGADFKKCKDAKQACPHRDASPEENLKHWEKMLSGEYEEKSAVLRIKTDIQHKDPALRDFGAFRIVKTPHPRQEIADKYCVWPLLDFEGAIEDHELGMTHIIRGKDLMDSEKRQGYIYKYLGWKYPKTTHWGRVKIHEFGKFSTSGLRHAIEEGEYSGWDDPRLPTIRALRRRGIVPEAIRKFMLDMGVGETDISISLDTLYAENRKLIDSGANRYFFVWDPTDIDITGTEPCIATPSLHPAEDRGNREIEVGPKLYVCKEDAEKLSIGSRIRLKDLYNIEITSLEPLQARYLDDSIVSVKKERMKIIHWAPVNGMPVTVLSPEGEFRGIGEKQIATELDNVVQFERFGFCRIDDVGKGIVAYFTHK</sequence>
<dbReference type="InterPro" id="IPR020059">
    <property type="entry name" value="Glu/Gln-tRNA-synth_Ib_codon-bd"/>
</dbReference>
<dbReference type="Pfam" id="PF20974">
    <property type="entry name" value="tRNA-synt_1c_C2"/>
    <property type="match status" value="1"/>
</dbReference>
<evidence type="ECO:0000256" key="7">
    <source>
        <dbReference type="ARBA" id="ARBA00022917"/>
    </source>
</evidence>
<organism evidence="14 15">
    <name type="scientific">Methanolobus halotolerans</name>
    <dbReference type="NCBI Taxonomy" id="2052935"/>
    <lineage>
        <taxon>Archaea</taxon>
        <taxon>Methanobacteriati</taxon>
        <taxon>Methanobacteriota</taxon>
        <taxon>Stenosarchaea group</taxon>
        <taxon>Methanomicrobia</taxon>
        <taxon>Methanosarcinales</taxon>
        <taxon>Methanosarcinaceae</taxon>
        <taxon>Methanolobus</taxon>
    </lineage>
</organism>
<dbReference type="GO" id="GO:0004818">
    <property type="term" value="F:glutamate-tRNA ligase activity"/>
    <property type="evidence" value="ECO:0007669"/>
    <property type="project" value="UniProtKB-UniRule"/>
</dbReference>
<evidence type="ECO:0000256" key="3">
    <source>
        <dbReference type="ARBA" id="ARBA00022490"/>
    </source>
</evidence>
<dbReference type="InterPro" id="IPR050132">
    <property type="entry name" value="Gln/Glu-tRNA_Ligase"/>
</dbReference>
<keyword evidence="6 10" id="KW-0067">ATP-binding</keyword>